<dbReference type="PANTHER" id="PTHR30349">
    <property type="entry name" value="PHAGE INTEGRASE-RELATED"/>
    <property type="match status" value="1"/>
</dbReference>
<dbReference type="InterPro" id="IPR011010">
    <property type="entry name" value="DNA_brk_join_enz"/>
</dbReference>
<evidence type="ECO:0000313" key="3">
    <source>
        <dbReference type="EMBL" id="MFC7062759.1"/>
    </source>
</evidence>
<keyword evidence="1" id="KW-0233">DNA recombination</keyword>
<dbReference type="Gene3D" id="1.10.443.10">
    <property type="entry name" value="Intergrase catalytic core"/>
    <property type="match status" value="1"/>
</dbReference>
<dbReference type="RefSeq" id="WP_204709708.1">
    <property type="nucleotide sequence ID" value="NZ_JBHSZV010000032.1"/>
</dbReference>
<dbReference type="Pfam" id="PF00589">
    <property type="entry name" value="Phage_integrase"/>
    <property type="match status" value="1"/>
</dbReference>
<dbReference type="Proteomes" id="UP001596410">
    <property type="component" value="Unassembled WGS sequence"/>
</dbReference>
<sequence length="201" mass="22680">MANTKSKESMIVDVQPLRTAEEIADFRESLQIAGKRSGQSDRNLLLFNIGINTGLRIGDIVKLRIEDVKGKTSVIIREGKTSKPRTVHLTAIMADIADYLTDKQAEVPNGAPTWLFPSRKGDNHITTTQAYRVLTKAADLIGRSDIGTHTLRKTFGYHYYQRTKDVATLMEIFNHSDQVTTKRYIGIRDQEIADSLKDFRL</sequence>
<dbReference type="InterPro" id="IPR050090">
    <property type="entry name" value="Tyrosine_recombinase_XerCD"/>
</dbReference>
<dbReference type="PROSITE" id="PS51898">
    <property type="entry name" value="TYR_RECOMBINASE"/>
    <property type="match status" value="1"/>
</dbReference>
<organism evidence="3 4">
    <name type="scientific">Halobacillus seohaensis</name>
    <dbReference type="NCBI Taxonomy" id="447421"/>
    <lineage>
        <taxon>Bacteria</taxon>
        <taxon>Bacillati</taxon>
        <taxon>Bacillota</taxon>
        <taxon>Bacilli</taxon>
        <taxon>Bacillales</taxon>
        <taxon>Bacillaceae</taxon>
        <taxon>Halobacillus</taxon>
    </lineage>
</organism>
<name>A0ABW2EK93_9BACI</name>
<comment type="caution">
    <text evidence="3">The sequence shown here is derived from an EMBL/GenBank/DDBJ whole genome shotgun (WGS) entry which is preliminary data.</text>
</comment>
<evidence type="ECO:0000259" key="2">
    <source>
        <dbReference type="PROSITE" id="PS51898"/>
    </source>
</evidence>
<dbReference type="InterPro" id="IPR013762">
    <property type="entry name" value="Integrase-like_cat_sf"/>
</dbReference>
<dbReference type="PANTHER" id="PTHR30349:SF82">
    <property type="entry name" value="INTEGRASE_RECOMBINASE YOEC-RELATED"/>
    <property type="match status" value="1"/>
</dbReference>
<gene>
    <name evidence="3" type="ORF">ACFQIC_12940</name>
</gene>
<dbReference type="SUPFAM" id="SSF56349">
    <property type="entry name" value="DNA breaking-rejoining enzymes"/>
    <property type="match status" value="1"/>
</dbReference>
<protein>
    <submittedName>
        <fullName evidence="3">Tyrosine-type recombinase/integrase</fullName>
    </submittedName>
</protein>
<accession>A0ABW2EK93</accession>
<dbReference type="EMBL" id="JBHSZV010000032">
    <property type="protein sequence ID" value="MFC7062759.1"/>
    <property type="molecule type" value="Genomic_DNA"/>
</dbReference>
<keyword evidence="4" id="KW-1185">Reference proteome</keyword>
<dbReference type="InterPro" id="IPR002104">
    <property type="entry name" value="Integrase_catalytic"/>
</dbReference>
<reference evidence="4" key="1">
    <citation type="journal article" date="2019" name="Int. J. Syst. Evol. Microbiol.">
        <title>The Global Catalogue of Microorganisms (GCM) 10K type strain sequencing project: providing services to taxonomists for standard genome sequencing and annotation.</title>
        <authorList>
            <consortium name="The Broad Institute Genomics Platform"/>
            <consortium name="The Broad Institute Genome Sequencing Center for Infectious Disease"/>
            <person name="Wu L."/>
            <person name="Ma J."/>
        </authorList>
    </citation>
    <scope>NUCLEOTIDE SEQUENCE [LARGE SCALE GENOMIC DNA]</scope>
    <source>
        <strain evidence="4">CGMCC 4.1621</strain>
    </source>
</reference>
<evidence type="ECO:0000313" key="4">
    <source>
        <dbReference type="Proteomes" id="UP001596410"/>
    </source>
</evidence>
<evidence type="ECO:0000256" key="1">
    <source>
        <dbReference type="ARBA" id="ARBA00023172"/>
    </source>
</evidence>
<proteinExistence type="predicted"/>
<feature type="domain" description="Tyr recombinase" evidence="2">
    <location>
        <begin position="14"/>
        <end position="197"/>
    </location>
</feature>